<reference evidence="2 3" key="1">
    <citation type="submission" date="2014-04" db="EMBL/GenBank/DDBJ databases">
        <authorList>
            <consortium name="International Citrus Genome Consortium"/>
            <person name="Gmitter F."/>
            <person name="Chen C."/>
            <person name="Farmerie W."/>
            <person name="Harkins T."/>
            <person name="Desany B."/>
            <person name="Mohiuddin M."/>
            <person name="Kodira C."/>
            <person name="Borodovsky M."/>
            <person name="Lomsadze A."/>
            <person name="Burns P."/>
            <person name="Jenkins J."/>
            <person name="Prochnik S."/>
            <person name="Shu S."/>
            <person name="Chapman J."/>
            <person name="Pitluck S."/>
            <person name="Schmutz J."/>
            <person name="Rokhsar D."/>
        </authorList>
    </citation>
    <scope>NUCLEOTIDE SEQUENCE</scope>
</reference>
<dbReference type="Proteomes" id="UP000027120">
    <property type="component" value="Unassembled WGS sequence"/>
</dbReference>
<evidence type="ECO:0000313" key="2">
    <source>
        <dbReference type="EMBL" id="KDO35901.1"/>
    </source>
</evidence>
<feature type="signal peptide" evidence="1">
    <location>
        <begin position="1"/>
        <end position="17"/>
    </location>
</feature>
<name>A0A067DB86_CITSI</name>
<feature type="chain" id="PRO_5001635422" evidence="1">
    <location>
        <begin position="18"/>
        <end position="78"/>
    </location>
</feature>
<dbReference type="SMR" id="A0A067DB86"/>
<dbReference type="AlphaFoldDB" id="A0A067DB86"/>
<keyword evidence="1" id="KW-0732">Signal</keyword>
<protein>
    <submittedName>
        <fullName evidence="2">Uncharacterized protein</fullName>
    </submittedName>
</protein>
<organism evidence="2 3">
    <name type="scientific">Citrus sinensis</name>
    <name type="common">Sweet orange</name>
    <name type="synonym">Citrus aurantium var. sinensis</name>
    <dbReference type="NCBI Taxonomy" id="2711"/>
    <lineage>
        <taxon>Eukaryota</taxon>
        <taxon>Viridiplantae</taxon>
        <taxon>Streptophyta</taxon>
        <taxon>Embryophyta</taxon>
        <taxon>Tracheophyta</taxon>
        <taxon>Spermatophyta</taxon>
        <taxon>Magnoliopsida</taxon>
        <taxon>eudicotyledons</taxon>
        <taxon>Gunneridae</taxon>
        <taxon>Pentapetalae</taxon>
        <taxon>rosids</taxon>
        <taxon>malvids</taxon>
        <taxon>Sapindales</taxon>
        <taxon>Rutaceae</taxon>
        <taxon>Aurantioideae</taxon>
        <taxon>Citrus</taxon>
    </lineage>
</organism>
<keyword evidence="3" id="KW-1185">Reference proteome</keyword>
<evidence type="ECO:0000313" key="3">
    <source>
        <dbReference type="Proteomes" id="UP000027120"/>
    </source>
</evidence>
<accession>A0A067DB86</accession>
<gene>
    <name evidence="2" type="ORF">CISIN_1g034936mg</name>
</gene>
<dbReference type="EMBL" id="KK796821">
    <property type="protein sequence ID" value="KDO35901.1"/>
    <property type="molecule type" value="Genomic_DNA"/>
</dbReference>
<proteinExistence type="predicted"/>
<sequence length="78" mass="8314">MANFSFLAGLISSGASSLLLPSSLMFSVLPKLKVPSELDTPSLLILFDLLSLDEEETSTVILLGSFLILDVPIFSKGI</sequence>
<evidence type="ECO:0000256" key="1">
    <source>
        <dbReference type="SAM" id="SignalP"/>
    </source>
</evidence>